<reference evidence="2 3" key="1">
    <citation type="submission" date="2023-04" db="EMBL/GenBank/DDBJ databases">
        <title>Forest soil microbial communities from Buena Vista Peninsula, Colon Province, Panama.</title>
        <authorList>
            <person name="Bouskill N."/>
        </authorList>
    </citation>
    <scope>NUCLEOTIDE SEQUENCE [LARGE SCALE GENOMIC DNA]</scope>
    <source>
        <strain evidence="2 3">CFH S0262</strain>
    </source>
</reference>
<dbReference type="InterPro" id="IPR027372">
    <property type="entry name" value="Phytase-like_dom"/>
</dbReference>
<dbReference type="PANTHER" id="PTHR37957">
    <property type="entry name" value="BLR7070 PROTEIN"/>
    <property type="match status" value="1"/>
</dbReference>
<gene>
    <name evidence="2" type="ORF">M2280_004409</name>
</gene>
<protein>
    <recommendedName>
        <fullName evidence="1">Phytase-like domain-containing protein</fullName>
    </recommendedName>
</protein>
<organism evidence="2 3">
    <name type="scientific">Prescottella agglutinans</name>
    <dbReference type="NCBI Taxonomy" id="1644129"/>
    <lineage>
        <taxon>Bacteria</taxon>
        <taxon>Bacillati</taxon>
        <taxon>Actinomycetota</taxon>
        <taxon>Actinomycetes</taxon>
        <taxon>Mycobacteriales</taxon>
        <taxon>Nocardiaceae</taxon>
        <taxon>Prescottella</taxon>
    </lineage>
</organism>
<dbReference type="Pfam" id="PF13449">
    <property type="entry name" value="Phytase-like"/>
    <property type="match status" value="1"/>
</dbReference>
<dbReference type="EMBL" id="JARXVC010000013">
    <property type="protein sequence ID" value="MDH6283166.1"/>
    <property type="molecule type" value="Genomic_DNA"/>
</dbReference>
<dbReference type="RefSeq" id="WP_280762447.1">
    <property type="nucleotide sequence ID" value="NZ_JARXVC010000013.1"/>
</dbReference>
<comment type="caution">
    <text evidence="2">The sequence shown here is derived from an EMBL/GenBank/DDBJ whole genome shotgun (WGS) entry which is preliminary data.</text>
</comment>
<proteinExistence type="predicted"/>
<evidence type="ECO:0000313" key="3">
    <source>
        <dbReference type="Proteomes" id="UP001160334"/>
    </source>
</evidence>
<feature type="domain" description="Phytase-like" evidence="1">
    <location>
        <begin position="64"/>
        <end position="363"/>
    </location>
</feature>
<dbReference type="Proteomes" id="UP001160334">
    <property type="component" value="Unassembled WGS sequence"/>
</dbReference>
<accession>A0ABT6MFT1</accession>
<dbReference type="PANTHER" id="PTHR37957:SF1">
    <property type="entry name" value="PHYTASE-LIKE DOMAIN-CONTAINING PROTEIN"/>
    <property type="match status" value="1"/>
</dbReference>
<evidence type="ECO:0000313" key="2">
    <source>
        <dbReference type="EMBL" id="MDH6283166.1"/>
    </source>
</evidence>
<evidence type="ECO:0000259" key="1">
    <source>
        <dbReference type="Pfam" id="PF13449"/>
    </source>
</evidence>
<sequence>MAIPQTVAAGAAALAGLTGLLPGTGSLGAGSVDAGSLTRATPPAHVEYVDSLTLPDDLSFGGYPAGGLSGIDFDRASGEFVAISDNRGEAGPVRLYTLGLPLENGALTTARFDSHVRLLDTDGAPYARRAADTESVRWLPHQTGYIYTSEGEAKLGRPGFIREAGTGGEFVRDIALPDYYAPRLDDSGTIVSGIRDNLGFEGMTLSPDGRRVIAVSENALAQDGPAASADGTSPSRLLIVDRASGADLGEYVYPVDAVPPGGMPEATGVAEILAADDGAYLTLERTLVPGRGFTGKIYWTTTEDADNVAGVPALTGSEHAMRKKLLFDFASVTEDSDCIEGITWGPRLPDGSRSLIVVADNNFGLAGHTTFHLLSVSK</sequence>
<name>A0ABT6MFT1_9NOCA</name>
<keyword evidence="3" id="KW-1185">Reference proteome</keyword>